<sequence length="333" mass="37672">MARPVTIFTGQWADLPLEEMCKTAKQMGYEGLEIASWGQIDVERAAEDAAYVQELKDTLARYDLGCWAIGMHLPGQCVGDADPDAYDSRLDNFAPSSLAGKPEEIRAWGIHQMECAAKAAHNLGVKVVTFFMGSPIWKMWYSFPQTSQEQIDAGYARIKELWSPIMDVYDQYGVRLALEVHPTEIAYDYWSTKKLLEVFDYRPTLGINFDPSHLIWQGLDPAMFLYDFADRIYHVHIKDTKLNLNGRNGILGSHITFGDQRRGWNFVSPGHGDVDFDNIIRVLNQIGYNGPLSIEWEDSGMERIFGGTEACAFTKKINFMPSDVAFDDALKTD</sequence>
<dbReference type="SUPFAM" id="SSF51658">
    <property type="entry name" value="Xylose isomerase-like"/>
    <property type="match status" value="1"/>
</dbReference>
<evidence type="ECO:0000313" key="3">
    <source>
        <dbReference type="Proteomes" id="UP000003438"/>
    </source>
</evidence>
<name>D1PSG7_9FIRM</name>
<dbReference type="Pfam" id="PF01261">
    <property type="entry name" value="AP_endonuc_2"/>
    <property type="match status" value="1"/>
</dbReference>
<dbReference type="HOGENOM" id="CLU_061796_1_0_9"/>
<dbReference type="InterPro" id="IPR036237">
    <property type="entry name" value="Xyl_isomerase-like_sf"/>
</dbReference>
<dbReference type="Proteomes" id="UP000003438">
    <property type="component" value="Unassembled WGS sequence"/>
</dbReference>
<dbReference type="InterPro" id="IPR050312">
    <property type="entry name" value="IolE/XylAMocC-like"/>
</dbReference>
<evidence type="ECO:0000259" key="1">
    <source>
        <dbReference type="Pfam" id="PF01261"/>
    </source>
</evidence>
<dbReference type="InterPro" id="IPR013022">
    <property type="entry name" value="Xyl_isomerase-like_TIM-brl"/>
</dbReference>
<keyword evidence="2" id="KW-0378">Hydrolase</keyword>
<dbReference type="eggNOG" id="COG1082">
    <property type="taxonomic scope" value="Bacteria"/>
</dbReference>
<comment type="caution">
    <text evidence="2">The sequence shown here is derived from an EMBL/GenBank/DDBJ whole genome shotgun (WGS) entry which is preliminary data.</text>
</comment>
<dbReference type="PANTHER" id="PTHR12110:SF21">
    <property type="entry name" value="XYLOSE ISOMERASE-LIKE TIM BARREL DOMAIN-CONTAINING PROTEIN"/>
    <property type="match status" value="1"/>
</dbReference>
<feature type="domain" description="Xylose isomerase-like TIM barrel" evidence="1">
    <location>
        <begin position="22"/>
        <end position="309"/>
    </location>
</feature>
<keyword evidence="2" id="KW-0255">Endonuclease</keyword>
<evidence type="ECO:0000313" key="2">
    <source>
        <dbReference type="EMBL" id="EFB74347.1"/>
    </source>
</evidence>
<keyword evidence="2" id="KW-0540">Nuclease</keyword>
<dbReference type="Gene3D" id="3.20.20.150">
    <property type="entry name" value="Divalent-metal-dependent TIM barrel enzymes"/>
    <property type="match status" value="1"/>
</dbReference>
<dbReference type="RefSeq" id="WP_007048695.1">
    <property type="nucleotide sequence ID" value="NZ_GG704772.1"/>
</dbReference>
<dbReference type="STRING" id="411471.SUBVAR_07350"/>
<proteinExistence type="predicted"/>
<organism evidence="2 3">
    <name type="scientific">Subdoligranulum variabile DSM 15176</name>
    <dbReference type="NCBI Taxonomy" id="411471"/>
    <lineage>
        <taxon>Bacteria</taxon>
        <taxon>Bacillati</taxon>
        <taxon>Bacillota</taxon>
        <taxon>Clostridia</taxon>
        <taxon>Eubacteriales</taxon>
        <taxon>Oscillospiraceae</taxon>
        <taxon>Subdoligranulum</taxon>
    </lineage>
</organism>
<dbReference type="PANTHER" id="PTHR12110">
    <property type="entry name" value="HYDROXYPYRUVATE ISOMERASE"/>
    <property type="match status" value="1"/>
</dbReference>
<dbReference type="EMBL" id="ACBY02000074">
    <property type="protein sequence ID" value="EFB74347.1"/>
    <property type="molecule type" value="Genomic_DNA"/>
</dbReference>
<reference evidence="2" key="1">
    <citation type="submission" date="2009-12" db="EMBL/GenBank/DDBJ databases">
        <authorList>
            <person name="Weinstock G."/>
            <person name="Sodergren E."/>
            <person name="Clifton S."/>
            <person name="Fulton L."/>
            <person name="Fulton B."/>
            <person name="Courtney L."/>
            <person name="Fronick C."/>
            <person name="Harrison M."/>
            <person name="Strong C."/>
            <person name="Farmer C."/>
            <person name="Delahaunty K."/>
            <person name="Markovic C."/>
            <person name="Hall O."/>
            <person name="Minx P."/>
            <person name="Tomlinson C."/>
            <person name="Mitreva M."/>
            <person name="Nelson J."/>
            <person name="Hou S."/>
            <person name="Wollam A."/>
            <person name="Pepin K.H."/>
            <person name="Johnson M."/>
            <person name="Bhonagiri V."/>
            <person name="Nash W.E."/>
            <person name="Warren W."/>
            <person name="Chinwalla A."/>
            <person name="Mardis E.R."/>
            <person name="Wilson R.K."/>
        </authorList>
    </citation>
    <scope>NUCLEOTIDE SEQUENCE [LARGE SCALE GENOMIC DNA]</scope>
    <source>
        <strain evidence="2">DSM 15176</strain>
    </source>
</reference>
<dbReference type="GO" id="GO:0004519">
    <property type="term" value="F:endonuclease activity"/>
    <property type="evidence" value="ECO:0007669"/>
    <property type="project" value="UniProtKB-KW"/>
</dbReference>
<dbReference type="OrthoDB" id="9779184at2"/>
<keyword evidence="3" id="KW-1185">Reference proteome</keyword>
<protein>
    <submittedName>
        <fullName evidence="2">AP endonuclease, family 2</fullName>
    </submittedName>
</protein>
<gene>
    <name evidence="2" type="ORF">SUBVAR_07350</name>
</gene>
<dbReference type="AlphaFoldDB" id="D1PSG7"/>
<accession>D1PSG7</accession>